<evidence type="ECO:0000256" key="1">
    <source>
        <dbReference type="SAM" id="MobiDB-lite"/>
    </source>
</evidence>
<name>A0A1S8A5S3_ROSNE</name>
<evidence type="ECO:0000313" key="3">
    <source>
        <dbReference type="Proteomes" id="UP000054516"/>
    </source>
</evidence>
<reference evidence="2" key="1">
    <citation type="submission" date="2016-03" db="EMBL/GenBank/DDBJ databases">
        <title>Draft genome sequence of Rosellinia necatrix.</title>
        <authorList>
            <person name="Kanematsu S."/>
        </authorList>
    </citation>
    <scope>NUCLEOTIDE SEQUENCE [LARGE SCALE GENOMIC DNA]</scope>
    <source>
        <strain evidence="2">W97</strain>
    </source>
</reference>
<gene>
    <name evidence="2" type="ORF">SAMD00023353_0102270</name>
</gene>
<dbReference type="OrthoDB" id="5086500at2759"/>
<sequence length="118" mass="12812">MSMTKGNLARAALQQPRLAVGRMGLPTPGTSSTATTMPRRQRSAVAVLRLGYLGEKLFSPDDARVVASAEILLRIYEEQGKGAEIEELKGTFPAVGRHKARTSVDGLPLPRWRLKSTP</sequence>
<dbReference type="Proteomes" id="UP000054516">
    <property type="component" value="Unassembled WGS sequence"/>
</dbReference>
<keyword evidence="3" id="KW-1185">Reference proteome</keyword>
<feature type="compositionally biased region" description="Polar residues" evidence="1">
    <location>
        <begin position="28"/>
        <end position="38"/>
    </location>
</feature>
<protein>
    <submittedName>
        <fullName evidence="2">Uncharacterized protein</fullName>
    </submittedName>
</protein>
<accession>A0A1S8A5S3</accession>
<feature type="region of interest" description="Disordered" evidence="1">
    <location>
        <begin position="19"/>
        <end position="40"/>
    </location>
</feature>
<evidence type="ECO:0000313" key="2">
    <source>
        <dbReference type="EMBL" id="GAW25050.1"/>
    </source>
</evidence>
<dbReference type="EMBL" id="DF977446">
    <property type="protein sequence ID" value="GAW25050.1"/>
    <property type="molecule type" value="Genomic_DNA"/>
</dbReference>
<proteinExistence type="predicted"/>
<organism evidence="2">
    <name type="scientific">Rosellinia necatrix</name>
    <name type="common">White root-rot fungus</name>
    <dbReference type="NCBI Taxonomy" id="77044"/>
    <lineage>
        <taxon>Eukaryota</taxon>
        <taxon>Fungi</taxon>
        <taxon>Dikarya</taxon>
        <taxon>Ascomycota</taxon>
        <taxon>Pezizomycotina</taxon>
        <taxon>Sordariomycetes</taxon>
        <taxon>Xylariomycetidae</taxon>
        <taxon>Xylariales</taxon>
        <taxon>Xylariaceae</taxon>
        <taxon>Rosellinia</taxon>
    </lineage>
</organism>
<dbReference type="AlphaFoldDB" id="A0A1S8A5S3"/>